<accession>A0A4S2LMX8</accession>
<keyword evidence="2" id="KW-1185">Reference proteome</keyword>
<dbReference type="AlphaFoldDB" id="A0A4S2LMX8"/>
<evidence type="ECO:0000313" key="2">
    <source>
        <dbReference type="Proteomes" id="UP000308267"/>
    </source>
</evidence>
<comment type="caution">
    <text evidence="1">The sequence shown here is derived from an EMBL/GenBank/DDBJ whole genome shotgun (WGS) entry which is preliminary data.</text>
</comment>
<sequence>MYDLSEINLRPARHSLYRSFVAFRSSVDLMRLQSEKYPHGQKFLTPEMSSVIRAKLTLELQPTESYFIFIALEPSLKALARNLVYPPIHPDSILFRSISSVSCRNCSRELQQFRSSQYRSHASSSNRVNNALHLRVLLAVISGKTR</sequence>
<name>A0A4S2LMX8_OPIFE</name>
<protein>
    <submittedName>
        <fullName evidence="1">Uncharacterized protein</fullName>
    </submittedName>
</protein>
<dbReference type="EMBL" id="SJOL01006754">
    <property type="protein sequence ID" value="TGZ64406.1"/>
    <property type="molecule type" value="Genomic_DNA"/>
</dbReference>
<organism evidence="1 2">
    <name type="scientific">Opisthorchis felineus</name>
    <dbReference type="NCBI Taxonomy" id="147828"/>
    <lineage>
        <taxon>Eukaryota</taxon>
        <taxon>Metazoa</taxon>
        <taxon>Spiralia</taxon>
        <taxon>Lophotrochozoa</taxon>
        <taxon>Platyhelminthes</taxon>
        <taxon>Trematoda</taxon>
        <taxon>Digenea</taxon>
        <taxon>Opisthorchiida</taxon>
        <taxon>Opisthorchiata</taxon>
        <taxon>Opisthorchiidae</taxon>
        <taxon>Opisthorchis</taxon>
    </lineage>
</organism>
<reference evidence="1 2" key="1">
    <citation type="journal article" date="2019" name="BMC Genomics">
        <title>New insights from Opisthorchis felineus genome: update on genomics of the epidemiologically important liver flukes.</title>
        <authorList>
            <person name="Ershov N.I."/>
            <person name="Mordvinov V.A."/>
            <person name="Prokhortchouk E.B."/>
            <person name="Pakharukova M.Y."/>
            <person name="Gunbin K.V."/>
            <person name="Ustyantsev K."/>
            <person name="Genaev M.A."/>
            <person name="Blinov A.G."/>
            <person name="Mazur A."/>
            <person name="Boulygina E."/>
            <person name="Tsygankova S."/>
            <person name="Khrameeva E."/>
            <person name="Chekanov N."/>
            <person name="Fan G."/>
            <person name="Xiao A."/>
            <person name="Zhang H."/>
            <person name="Xu X."/>
            <person name="Yang H."/>
            <person name="Solovyev V."/>
            <person name="Lee S.M."/>
            <person name="Liu X."/>
            <person name="Afonnikov D.A."/>
            <person name="Skryabin K.G."/>
        </authorList>
    </citation>
    <scope>NUCLEOTIDE SEQUENCE [LARGE SCALE GENOMIC DNA]</scope>
    <source>
        <strain evidence="1">AK-0245</strain>
        <tissue evidence="1">Whole organism</tissue>
    </source>
</reference>
<dbReference type="Proteomes" id="UP000308267">
    <property type="component" value="Unassembled WGS sequence"/>
</dbReference>
<proteinExistence type="predicted"/>
<evidence type="ECO:0000313" key="1">
    <source>
        <dbReference type="EMBL" id="TGZ64406.1"/>
    </source>
</evidence>
<gene>
    <name evidence="1" type="ORF">CRM22_006394</name>
</gene>